<dbReference type="EMBL" id="JACJQU010000012">
    <property type="protein sequence ID" value="MBD2295412.1"/>
    <property type="molecule type" value="Genomic_DNA"/>
</dbReference>
<dbReference type="Proteomes" id="UP000662185">
    <property type="component" value="Unassembled WGS sequence"/>
</dbReference>
<proteinExistence type="predicted"/>
<dbReference type="SUPFAM" id="SSF54427">
    <property type="entry name" value="NTF2-like"/>
    <property type="match status" value="1"/>
</dbReference>
<reference evidence="3" key="1">
    <citation type="journal article" date="2020" name="ISME J.">
        <title>Comparative genomics reveals insights into cyanobacterial evolution and habitat adaptation.</title>
        <authorList>
            <person name="Chen M.Y."/>
            <person name="Teng W.K."/>
            <person name="Zhao L."/>
            <person name="Hu C.X."/>
            <person name="Zhou Y.K."/>
            <person name="Han B.P."/>
            <person name="Song L.R."/>
            <person name="Shu W.S."/>
        </authorList>
    </citation>
    <scope>NUCLEOTIDE SEQUENCE [LARGE SCALE GENOMIC DNA]</scope>
    <source>
        <strain evidence="3">FACHB-251</strain>
    </source>
</reference>
<gene>
    <name evidence="2" type="ORF">H6G06_18525</name>
</gene>
<dbReference type="InterPro" id="IPR032710">
    <property type="entry name" value="NTF2-like_dom_sf"/>
</dbReference>
<feature type="signal peptide" evidence="1">
    <location>
        <begin position="1"/>
        <end position="37"/>
    </location>
</feature>
<keyword evidence="3" id="KW-1185">Reference proteome</keyword>
<evidence type="ECO:0000256" key="1">
    <source>
        <dbReference type="SAM" id="SignalP"/>
    </source>
</evidence>
<dbReference type="RefSeq" id="WP_190562776.1">
    <property type="nucleotide sequence ID" value="NZ_JACJQU010000012.1"/>
</dbReference>
<feature type="chain" id="PRO_5037434004" evidence="1">
    <location>
        <begin position="38"/>
        <end position="270"/>
    </location>
</feature>
<protein>
    <submittedName>
        <fullName evidence="2">Nuclear transport factor 2 family protein</fullName>
    </submittedName>
</protein>
<comment type="caution">
    <text evidence="2">The sequence shown here is derived from an EMBL/GenBank/DDBJ whole genome shotgun (WGS) entry which is preliminary data.</text>
</comment>
<name>A0A926WJT8_9NOST</name>
<accession>A0A926WJT8</accession>
<evidence type="ECO:0000313" key="2">
    <source>
        <dbReference type="EMBL" id="MBD2295412.1"/>
    </source>
</evidence>
<dbReference type="AlphaFoldDB" id="A0A926WJT8"/>
<keyword evidence="1" id="KW-0732">Signal</keyword>
<sequence>MTKIIALLMKHNKTFTASISLLSFLLTLDLTSNGLFAQAAKPENAPPALKNLLTQIDTASSRGDIKGVMQFYSPNFTHGDGLNRQTMEQALKSFWQRYPQLRYSTRLQSWKSEGNAIIAETVTTITGLPSSNSNNLALNATITSRQRITGTKIQRQEILSERTQLTSGNKPPQVEIKLPQQVKAGQKYHFDAIVQEPLGNDLLLGSAIEENIQPSKYLTPTPVNLELLNAGGLFKTGLAPSTPGQQWISAVILRNDGMTMITQRLQVVKK</sequence>
<organism evidence="2 3">
    <name type="scientific">Anabaena sphaerica FACHB-251</name>
    <dbReference type="NCBI Taxonomy" id="2692883"/>
    <lineage>
        <taxon>Bacteria</taxon>
        <taxon>Bacillati</taxon>
        <taxon>Cyanobacteriota</taxon>
        <taxon>Cyanophyceae</taxon>
        <taxon>Nostocales</taxon>
        <taxon>Nostocaceae</taxon>
        <taxon>Anabaena</taxon>
    </lineage>
</organism>
<evidence type="ECO:0000313" key="3">
    <source>
        <dbReference type="Proteomes" id="UP000662185"/>
    </source>
</evidence>